<gene>
    <name evidence="1" type="ORF">NOL11_02845</name>
</gene>
<comment type="caution">
    <text evidence="1">The sequence shown here is derived from an EMBL/GenBank/DDBJ whole genome shotgun (WGS) entry which is preliminary data.</text>
</comment>
<evidence type="ECO:0000313" key="2">
    <source>
        <dbReference type="Proteomes" id="UP001152877"/>
    </source>
</evidence>
<sequence length="60" mass="6355">MAAVVPLTIKVTFLLASVEFLVNVRPCKLLVPDVVVLIPVPASDILANCKLLVIGVSLKT</sequence>
<organism evidence="1 2">
    <name type="scientific">Streptococcus suis</name>
    <dbReference type="NCBI Taxonomy" id="1307"/>
    <lineage>
        <taxon>Bacteria</taxon>
        <taxon>Bacillati</taxon>
        <taxon>Bacillota</taxon>
        <taxon>Bacilli</taxon>
        <taxon>Lactobacillales</taxon>
        <taxon>Streptococcaceae</taxon>
        <taxon>Streptococcus</taxon>
    </lineage>
</organism>
<protein>
    <submittedName>
        <fullName evidence="1">Uncharacterized protein</fullName>
    </submittedName>
</protein>
<dbReference type="AlphaFoldDB" id="A0A9X4RQ35"/>
<name>A0A9X4RQ35_STRSU</name>
<evidence type="ECO:0000313" key="1">
    <source>
        <dbReference type="EMBL" id="MDG4515914.1"/>
    </source>
</evidence>
<accession>A0A9X4RQ35</accession>
<reference evidence="1" key="1">
    <citation type="submission" date="2022-07" db="EMBL/GenBank/DDBJ databases">
        <title>Whole Genome Sequencing of Streptococcus suis.</title>
        <authorList>
            <person name="Dai X."/>
            <person name="Huang J."/>
            <person name="Wang L."/>
        </authorList>
    </citation>
    <scope>NUCLEOTIDE SEQUENCE</scope>
    <source>
        <strain evidence="1">HDJ11</strain>
    </source>
</reference>
<dbReference type="Proteomes" id="UP001152877">
    <property type="component" value="Unassembled WGS sequence"/>
</dbReference>
<proteinExistence type="predicted"/>
<dbReference type="EMBL" id="JANFMI010000006">
    <property type="protein sequence ID" value="MDG4515914.1"/>
    <property type="molecule type" value="Genomic_DNA"/>
</dbReference>